<sequence>MGVVSNWESKVAEVEAFRRKTVATAGIHRRKEDEGGRMNKLYGFDDDDEGGSLICVTSGVSYLGLALVNQLLLRGYSVRITVDNPGLIGTGA</sequence>
<protein>
    <submittedName>
        <fullName evidence="1">Uncharacterized protein</fullName>
    </submittedName>
</protein>
<dbReference type="AlphaFoldDB" id="A0AAN9F2P1"/>
<gene>
    <name evidence="1" type="ORF">RIF29_18725</name>
</gene>
<accession>A0AAN9F2P1</accession>
<dbReference type="Proteomes" id="UP001372338">
    <property type="component" value="Unassembled WGS sequence"/>
</dbReference>
<dbReference type="EMBL" id="JAYWIO010000004">
    <property type="protein sequence ID" value="KAK7266085.1"/>
    <property type="molecule type" value="Genomic_DNA"/>
</dbReference>
<evidence type="ECO:0000313" key="1">
    <source>
        <dbReference type="EMBL" id="KAK7266085.1"/>
    </source>
</evidence>
<name>A0AAN9F2P1_CROPI</name>
<dbReference type="Gene3D" id="3.40.50.720">
    <property type="entry name" value="NAD(P)-binding Rossmann-like Domain"/>
    <property type="match status" value="1"/>
</dbReference>
<reference evidence="1 2" key="1">
    <citation type="submission" date="2024-01" db="EMBL/GenBank/DDBJ databases">
        <title>The genomes of 5 underutilized Papilionoideae crops provide insights into root nodulation and disease resistanc.</title>
        <authorList>
            <person name="Yuan L."/>
        </authorList>
    </citation>
    <scope>NUCLEOTIDE SEQUENCE [LARGE SCALE GENOMIC DNA]</scope>
    <source>
        <strain evidence="1">ZHUSHIDOU_FW_LH</strain>
        <tissue evidence="1">Leaf</tissue>
    </source>
</reference>
<keyword evidence="2" id="KW-1185">Reference proteome</keyword>
<comment type="caution">
    <text evidence="1">The sequence shown here is derived from an EMBL/GenBank/DDBJ whole genome shotgun (WGS) entry which is preliminary data.</text>
</comment>
<organism evidence="1 2">
    <name type="scientific">Crotalaria pallida</name>
    <name type="common">Smooth rattlebox</name>
    <name type="synonym">Crotalaria striata</name>
    <dbReference type="NCBI Taxonomy" id="3830"/>
    <lineage>
        <taxon>Eukaryota</taxon>
        <taxon>Viridiplantae</taxon>
        <taxon>Streptophyta</taxon>
        <taxon>Embryophyta</taxon>
        <taxon>Tracheophyta</taxon>
        <taxon>Spermatophyta</taxon>
        <taxon>Magnoliopsida</taxon>
        <taxon>eudicotyledons</taxon>
        <taxon>Gunneridae</taxon>
        <taxon>Pentapetalae</taxon>
        <taxon>rosids</taxon>
        <taxon>fabids</taxon>
        <taxon>Fabales</taxon>
        <taxon>Fabaceae</taxon>
        <taxon>Papilionoideae</taxon>
        <taxon>50 kb inversion clade</taxon>
        <taxon>genistoids sensu lato</taxon>
        <taxon>core genistoids</taxon>
        <taxon>Crotalarieae</taxon>
        <taxon>Crotalaria</taxon>
    </lineage>
</organism>
<proteinExistence type="predicted"/>
<evidence type="ECO:0000313" key="2">
    <source>
        <dbReference type="Proteomes" id="UP001372338"/>
    </source>
</evidence>